<dbReference type="InterPro" id="IPR025824">
    <property type="entry name" value="OB-fold_nuc-bd_dom"/>
</dbReference>
<dbReference type="OrthoDB" id="9802795at2"/>
<dbReference type="GO" id="GO:0005737">
    <property type="term" value="C:cytoplasm"/>
    <property type="evidence" value="ECO:0007669"/>
    <property type="project" value="UniProtKB-SubCell"/>
</dbReference>
<dbReference type="GO" id="GO:0003676">
    <property type="term" value="F:nucleic acid binding"/>
    <property type="evidence" value="ECO:0007669"/>
    <property type="project" value="InterPro"/>
</dbReference>
<dbReference type="PANTHER" id="PTHR30008:SF0">
    <property type="entry name" value="EXODEOXYRIBONUCLEASE 7 LARGE SUBUNIT"/>
    <property type="match status" value="1"/>
</dbReference>
<feature type="domain" description="Exonuclease VII large subunit C-terminal" evidence="8">
    <location>
        <begin position="135"/>
        <end position="445"/>
    </location>
</feature>
<name>A0A3A1YRD7_9BURK</name>
<proteinExistence type="inferred from homology"/>
<evidence type="ECO:0000313" key="11">
    <source>
        <dbReference type="Proteomes" id="UP000266206"/>
    </source>
</evidence>
<dbReference type="HAMAP" id="MF_00378">
    <property type="entry name" value="Exonuc_7_L"/>
    <property type="match status" value="1"/>
</dbReference>
<dbReference type="Pfam" id="PF13742">
    <property type="entry name" value="tRNA_anti_2"/>
    <property type="match status" value="1"/>
</dbReference>
<comment type="subunit">
    <text evidence="5">Heterooligomer composed of large and small subunits.</text>
</comment>
<dbReference type="AlphaFoldDB" id="A0A3A1YRD7"/>
<gene>
    <name evidence="5" type="primary">xseA</name>
    <name evidence="10" type="ORF">CJP73_13310</name>
</gene>
<evidence type="ECO:0000313" key="10">
    <source>
        <dbReference type="EMBL" id="RIY39809.1"/>
    </source>
</evidence>
<comment type="catalytic activity">
    <reaction evidence="5 6">
        <text>Exonucleolytic cleavage in either 5'- to 3'- or 3'- to 5'-direction to yield nucleoside 5'-phosphates.</text>
        <dbReference type="EC" id="3.1.11.6"/>
    </reaction>
</comment>
<dbReference type="Pfam" id="PF02601">
    <property type="entry name" value="Exonuc_VII_L"/>
    <property type="match status" value="1"/>
</dbReference>
<evidence type="ECO:0000256" key="6">
    <source>
        <dbReference type="RuleBase" id="RU004355"/>
    </source>
</evidence>
<evidence type="ECO:0000256" key="2">
    <source>
        <dbReference type="ARBA" id="ARBA00022722"/>
    </source>
</evidence>
<evidence type="ECO:0000256" key="3">
    <source>
        <dbReference type="ARBA" id="ARBA00022801"/>
    </source>
</evidence>
<evidence type="ECO:0000256" key="7">
    <source>
        <dbReference type="SAM" id="Coils"/>
    </source>
</evidence>
<sequence length="454" mass="50027">MPPDSLTFTNGSTPADTILTVSQLNRAVGALLEGHFARIWVKGEISNFTQAASGHWYFTIKDDRAAVRAVMFRGRAQTVGFVPRVGEQFEFRAVVTLYEPRGDYQLQIDTLRRAGQGDLHEAFLRLKAKLESEGLFDPARKRPIPTMPKAVGVVTSLAAAALRDVLTSFARRAPHISVVVYPAPVQGADAPAALVQALETAYSRAEVDVILLVRGGGSLEDLWAFNDEALARTVVASPVPVICGVGHETDFSIADFVADLRAPTPTAAAELSCAPRQALLDQTFELHRALSRHQQRLLERLSIRLDRAMSQLVSPRQRLNQQREGLQSLTARLHRAARRNTELEAARLNLLKTRLNAALPSVTRRRQELDRLTQRLAAVGSRQFRRPRARLEAAEQTLQALSPKHILARGYALVRDQNGVLVKNALDLKAGDRLLLELAQGAADVEVLKTRSLL</sequence>
<evidence type="ECO:0000256" key="5">
    <source>
        <dbReference type="HAMAP-Rule" id="MF_00378"/>
    </source>
</evidence>
<keyword evidence="2 5" id="KW-0540">Nuclease</keyword>
<dbReference type="NCBIfam" id="TIGR00237">
    <property type="entry name" value="xseA"/>
    <property type="match status" value="1"/>
</dbReference>
<evidence type="ECO:0000256" key="4">
    <source>
        <dbReference type="ARBA" id="ARBA00022839"/>
    </source>
</evidence>
<keyword evidence="1 5" id="KW-0963">Cytoplasm</keyword>
<dbReference type="PANTHER" id="PTHR30008">
    <property type="entry name" value="EXODEOXYRIBONUCLEASE 7 LARGE SUBUNIT"/>
    <property type="match status" value="1"/>
</dbReference>
<feature type="domain" description="OB-fold nucleic acid binding" evidence="9">
    <location>
        <begin position="19"/>
        <end position="111"/>
    </location>
</feature>
<dbReference type="GO" id="GO:0009318">
    <property type="term" value="C:exodeoxyribonuclease VII complex"/>
    <property type="evidence" value="ECO:0007669"/>
    <property type="project" value="UniProtKB-UniRule"/>
</dbReference>
<dbReference type="GO" id="GO:0008855">
    <property type="term" value="F:exodeoxyribonuclease VII activity"/>
    <property type="evidence" value="ECO:0007669"/>
    <property type="project" value="UniProtKB-UniRule"/>
</dbReference>
<evidence type="ECO:0000259" key="8">
    <source>
        <dbReference type="Pfam" id="PF02601"/>
    </source>
</evidence>
<organism evidence="10 11">
    <name type="scientific">Neopusillimonas maritima</name>
    <dbReference type="NCBI Taxonomy" id="2026239"/>
    <lineage>
        <taxon>Bacteria</taxon>
        <taxon>Pseudomonadati</taxon>
        <taxon>Pseudomonadota</taxon>
        <taxon>Betaproteobacteria</taxon>
        <taxon>Burkholderiales</taxon>
        <taxon>Alcaligenaceae</taxon>
        <taxon>Neopusillimonas</taxon>
    </lineage>
</organism>
<dbReference type="EMBL" id="NQYH01000013">
    <property type="protein sequence ID" value="RIY39809.1"/>
    <property type="molecule type" value="Genomic_DNA"/>
</dbReference>
<dbReference type="EC" id="3.1.11.6" evidence="5"/>
<dbReference type="GO" id="GO:0006308">
    <property type="term" value="P:DNA catabolic process"/>
    <property type="evidence" value="ECO:0007669"/>
    <property type="project" value="UniProtKB-UniRule"/>
</dbReference>
<evidence type="ECO:0000256" key="1">
    <source>
        <dbReference type="ARBA" id="ARBA00022490"/>
    </source>
</evidence>
<evidence type="ECO:0000259" key="9">
    <source>
        <dbReference type="Pfam" id="PF13742"/>
    </source>
</evidence>
<dbReference type="CDD" id="cd04489">
    <property type="entry name" value="ExoVII_LU_OBF"/>
    <property type="match status" value="1"/>
</dbReference>
<dbReference type="RefSeq" id="WP_119516758.1">
    <property type="nucleotide sequence ID" value="NZ_NQYH01000013.1"/>
</dbReference>
<dbReference type="Proteomes" id="UP000266206">
    <property type="component" value="Unassembled WGS sequence"/>
</dbReference>
<keyword evidence="7" id="KW-0175">Coiled coil</keyword>
<accession>A0A3A1YRD7</accession>
<comment type="caution">
    <text evidence="10">The sequence shown here is derived from an EMBL/GenBank/DDBJ whole genome shotgun (WGS) entry which is preliminary data.</text>
</comment>
<dbReference type="InterPro" id="IPR020579">
    <property type="entry name" value="Exonuc_VII_lsu_C"/>
</dbReference>
<reference evidence="10 11" key="1">
    <citation type="submission" date="2017-08" db="EMBL/GenBank/DDBJ databases">
        <title>Pusillimonas indicus sp. nov., a member of the family Alcaligenaceae isolated from surface seawater.</title>
        <authorList>
            <person name="Li J."/>
        </authorList>
    </citation>
    <scope>NUCLEOTIDE SEQUENCE [LARGE SCALE GENOMIC DNA]</scope>
    <source>
        <strain evidence="10 11">L52-1-41</strain>
    </source>
</reference>
<keyword evidence="4 5" id="KW-0269">Exonuclease</keyword>
<dbReference type="InterPro" id="IPR003753">
    <property type="entry name" value="Exonuc_VII_L"/>
</dbReference>
<keyword evidence="3 5" id="KW-0378">Hydrolase</keyword>
<feature type="coiled-coil region" evidence="7">
    <location>
        <begin position="319"/>
        <end position="346"/>
    </location>
</feature>
<comment type="subcellular location">
    <subcellularLocation>
        <location evidence="5 6">Cytoplasm</location>
    </subcellularLocation>
</comment>
<comment type="function">
    <text evidence="5">Bidirectionally degrades single-stranded DNA into large acid-insoluble oligonucleotides, which are then degraded further into small acid-soluble oligonucleotides.</text>
</comment>
<comment type="similarity">
    <text evidence="5 6">Belongs to the XseA family.</text>
</comment>
<protein>
    <recommendedName>
        <fullName evidence="5">Exodeoxyribonuclease 7 large subunit</fullName>
        <ecNumber evidence="5">3.1.11.6</ecNumber>
    </recommendedName>
    <alternativeName>
        <fullName evidence="5">Exodeoxyribonuclease VII large subunit</fullName>
        <shortName evidence="5">Exonuclease VII large subunit</shortName>
    </alternativeName>
</protein>